<keyword evidence="12" id="KW-1185">Reference proteome</keyword>
<evidence type="ECO:0000256" key="4">
    <source>
        <dbReference type="ARBA" id="ARBA00022679"/>
    </source>
</evidence>
<dbReference type="OrthoDB" id="19606at2759"/>
<organism evidence="11 12">
    <name type="scientific">Conidiobolus coronatus (strain ATCC 28846 / CBS 209.66 / NRRL 28638)</name>
    <name type="common">Delacroixia coronata</name>
    <dbReference type="NCBI Taxonomy" id="796925"/>
    <lineage>
        <taxon>Eukaryota</taxon>
        <taxon>Fungi</taxon>
        <taxon>Fungi incertae sedis</taxon>
        <taxon>Zoopagomycota</taxon>
        <taxon>Entomophthoromycotina</taxon>
        <taxon>Entomophthoromycetes</taxon>
        <taxon>Entomophthorales</taxon>
        <taxon>Ancylistaceae</taxon>
        <taxon>Conidiobolus</taxon>
    </lineage>
</organism>
<evidence type="ECO:0000256" key="6">
    <source>
        <dbReference type="ARBA" id="ARBA00022705"/>
    </source>
</evidence>
<evidence type="ECO:0000256" key="7">
    <source>
        <dbReference type="ARBA" id="ARBA00022723"/>
    </source>
</evidence>
<dbReference type="SUPFAM" id="SSF56747">
    <property type="entry name" value="Prim-pol domain"/>
    <property type="match status" value="1"/>
</dbReference>
<dbReference type="NCBIfam" id="TIGR00335">
    <property type="entry name" value="primase_sml"/>
    <property type="match status" value="1"/>
</dbReference>
<evidence type="ECO:0000256" key="5">
    <source>
        <dbReference type="ARBA" id="ARBA00022695"/>
    </source>
</evidence>
<keyword evidence="9" id="KW-0804">Transcription</keyword>
<dbReference type="GO" id="GO:0006269">
    <property type="term" value="P:DNA replication, synthesis of primer"/>
    <property type="evidence" value="ECO:0007669"/>
    <property type="project" value="UniProtKB-KW"/>
</dbReference>
<dbReference type="EMBL" id="KQ964435">
    <property type="protein sequence ID" value="KXN73531.1"/>
    <property type="molecule type" value="Genomic_DNA"/>
</dbReference>
<comment type="similarity">
    <text evidence="1 10">Belongs to the eukaryotic-type primase small subunit family.</text>
</comment>
<dbReference type="CDD" id="cd04860">
    <property type="entry name" value="AE_Prim_S"/>
    <property type="match status" value="1"/>
</dbReference>
<name>A0A137PF10_CONC2</name>
<reference evidence="11 12" key="1">
    <citation type="journal article" date="2015" name="Genome Biol. Evol.">
        <title>Phylogenomic analyses indicate that early fungi evolved digesting cell walls of algal ancestors of land plants.</title>
        <authorList>
            <person name="Chang Y."/>
            <person name="Wang S."/>
            <person name="Sekimoto S."/>
            <person name="Aerts A.L."/>
            <person name="Choi C."/>
            <person name="Clum A."/>
            <person name="LaButti K.M."/>
            <person name="Lindquist E.A."/>
            <person name="Yee Ngan C."/>
            <person name="Ohm R.A."/>
            <person name="Salamov A.A."/>
            <person name="Grigoriev I.V."/>
            <person name="Spatafora J.W."/>
            <person name="Berbee M.L."/>
        </authorList>
    </citation>
    <scope>NUCLEOTIDE SEQUENCE [LARGE SCALE GENOMIC DNA]</scope>
    <source>
        <strain evidence="11 12">NRRL 28638</strain>
    </source>
</reference>
<evidence type="ECO:0000313" key="11">
    <source>
        <dbReference type="EMBL" id="KXN73531.1"/>
    </source>
</evidence>
<keyword evidence="8" id="KW-0862">Zinc</keyword>
<dbReference type="GO" id="GO:0005658">
    <property type="term" value="C:alpha DNA polymerase:primase complex"/>
    <property type="evidence" value="ECO:0007669"/>
    <property type="project" value="EnsemblFungi"/>
</dbReference>
<evidence type="ECO:0000256" key="9">
    <source>
        <dbReference type="ARBA" id="ARBA00023163"/>
    </source>
</evidence>
<dbReference type="EC" id="2.7.7.-" evidence="10"/>
<dbReference type="Pfam" id="PF01896">
    <property type="entry name" value="DNA_primase_S"/>
    <property type="match status" value="1"/>
</dbReference>
<dbReference type="InterPro" id="IPR002755">
    <property type="entry name" value="DNA_primase_S"/>
</dbReference>
<accession>A0A137PF10</accession>
<keyword evidence="3 10" id="KW-0639">Primosome</keyword>
<dbReference type="InterPro" id="IPR014052">
    <property type="entry name" value="DNA_primase_ssu_euk/arc"/>
</dbReference>
<evidence type="ECO:0000256" key="10">
    <source>
        <dbReference type="RuleBase" id="RU003514"/>
    </source>
</evidence>
<dbReference type="AlphaFoldDB" id="A0A137PF10"/>
<dbReference type="STRING" id="796925.A0A137PF10"/>
<dbReference type="GO" id="GO:0003899">
    <property type="term" value="F:DNA-directed RNA polymerase activity"/>
    <property type="evidence" value="ECO:0007669"/>
    <property type="project" value="EnsemblFungi"/>
</dbReference>
<dbReference type="GO" id="GO:0003697">
    <property type="term" value="F:single-stranded DNA binding"/>
    <property type="evidence" value="ECO:0007669"/>
    <property type="project" value="EnsemblFungi"/>
</dbReference>
<keyword evidence="5" id="KW-0548">Nucleotidyltransferase</keyword>
<evidence type="ECO:0000256" key="8">
    <source>
        <dbReference type="ARBA" id="ARBA00022833"/>
    </source>
</evidence>
<keyword evidence="7" id="KW-0479">Metal-binding</keyword>
<evidence type="ECO:0000256" key="3">
    <source>
        <dbReference type="ARBA" id="ARBA00022515"/>
    </source>
</evidence>
<dbReference type="Gene3D" id="3.90.920.10">
    <property type="entry name" value="DNA primase, PRIM domain"/>
    <property type="match status" value="1"/>
</dbReference>
<dbReference type="FunFam" id="3.90.920.10:FF:000003">
    <property type="entry name" value="DNA primase"/>
    <property type="match status" value="1"/>
</dbReference>
<dbReference type="GO" id="GO:0005737">
    <property type="term" value="C:cytoplasm"/>
    <property type="evidence" value="ECO:0007669"/>
    <property type="project" value="EnsemblFungi"/>
</dbReference>
<evidence type="ECO:0000313" key="12">
    <source>
        <dbReference type="Proteomes" id="UP000070444"/>
    </source>
</evidence>
<keyword evidence="2 10" id="KW-0240">DNA-directed RNA polymerase</keyword>
<keyword evidence="6 10" id="KW-0235">DNA replication</keyword>
<protein>
    <recommendedName>
        <fullName evidence="10">DNA primase</fullName>
        <ecNumber evidence="10">2.7.7.-</ecNumber>
    </recommendedName>
</protein>
<evidence type="ECO:0000256" key="1">
    <source>
        <dbReference type="ARBA" id="ARBA00009762"/>
    </source>
</evidence>
<evidence type="ECO:0000256" key="2">
    <source>
        <dbReference type="ARBA" id="ARBA00022478"/>
    </source>
</evidence>
<sequence length="454" mass="53342">MTVSKDNNDMEVDTINNNNNNMEIDEVIPEDILEGFEFRNFADNMRVYYQKLFPHQLMFQWLNYSNTTPTANFTSREFSFTLEDDIYIRYQSFDNVTQFKQKLTQLNPIKIDIGSIYTQPPKLKNTMRPAAFQPTEKELVFDIDLTDYDEIRTCCSEANICSKCWKFMQVAINIIYDVLKEDFAFEHVLVVYSGRRGIHIWVCDERARKLNNDQRRSIVNYIDIIKGGVNQGRKVNLSHHLHPSLKRLTDLIENKFIEIALEDQDILGDVSKSKQVFEFFPESVLSQSDRQTLIDEWSSRNSSSEDRWNELTQLILANSKKIKGKSTAIFNNSIRDFKFQHIYPRLDVNVSTHLNHLLKAPFCVHPKTERVCIPISPENFNEFDPEEAPKLQALINQIHHTETKKRRLNPDENEQQPVKLAWTQTDLAGYIKYFKEFVEKVNVKIQKEQVSMEF</sequence>
<dbReference type="OMA" id="NVTRGFN"/>
<dbReference type="GO" id="GO:0000785">
    <property type="term" value="C:chromatin"/>
    <property type="evidence" value="ECO:0007669"/>
    <property type="project" value="EnsemblFungi"/>
</dbReference>
<gene>
    <name evidence="11" type="ORF">CONCODRAFT_15422</name>
</gene>
<dbReference type="GO" id="GO:0046872">
    <property type="term" value="F:metal ion binding"/>
    <property type="evidence" value="ECO:0007669"/>
    <property type="project" value="UniProtKB-KW"/>
</dbReference>
<keyword evidence="4 10" id="KW-0808">Transferase</keyword>
<dbReference type="Proteomes" id="UP000070444">
    <property type="component" value="Unassembled WGS sequence"/>
</dbReference>
<proteinExistence type="inferred from homology"/>
<dbReference type="GO" id="GO:0006270">
    <property type="term" value="P:DNA replication initiation"/>
    <property type="evidence" value="ECO:0007669"/>
    <property type="project" value="EnsemblFungi"/>
</dbReference>
<dbReference type="PANTHER" id="PTHR10536">
    <property type="entry name" value="DNA PRIMASE SMALL SUBUNIT"/>
    <property type="match status" value="1"/>
</dbReference>